<feature type="region of interest" description="Disordered" evidence="1">
    <location>
        <begin position="35"/>
        <end position="60"/>
    </location>
</feature>
<evidence type="ECO:0000256" key="1">
    <source>
        <dbReference type="SAM" id="MobiDB-lite"/>
    </source>
</evidence>
<dbReference type="GO" id="GO:0006508">
    <property type="term" value="P:proteolysis"/>
    <property type="evidence" value="ECO:0007669"/>
    <property type="project" value="InterPro"/>
</dbReference>
<proteinExistence type="predicted"/>
<feature type="signal peptide" evidence="2">
    <location>
        <begin position="1"/>
        <end position="20"/>
    </location>
</feature>
<dbReference type="InterPro" id="IPR029058">
    <property type="entry name" value="AB_hydrolase_fold"/>
</dbReference>
<keyword evidence="2" id="KW-0732">Signal</keyword>
<dbReference type="EMBL" id="CP053708">
    <property type="protein sequence ID" value="QKE90540.1"/>
    <property type="molecule type" value="Genomic_DNA"/>
</dbReference>
<gene>
    <name evidence="3" type="ORF">HN018_11305</name>
</gene>
<dbReference type="GO" id="GO:0004185">
    <property type="term" value="F:serine-type carboxypeptidase activity"/>
    <property type="evidence" value="ECO:0007669"/>
    <property type="project" value="InterPro"/>
</dbReference>
<feature type="chain" id="PRO_5026688593" evidence="2">
    <location>
        <begin position="21"/>
        <end position="555"/>
    </location>
</feature>
<feature type="region of interest" description="Disordered" evidence="1">
    <location>
        <begin position="377"/>
        <end position="401"/>
    </location>
</feature>
<dbReference type="InterPro" id="IPR001563">
    <property type="entry name" value="Peptidase_S10"/>
</dbReference>
<feature type="compositionally biased region" description="Basic and acidic residues" evidence="1">
    <location>
        <begin position="35"/>
        <end position="53"/>
    </location>
</feature>
<dbReference type="RefSeq" id="WP_408886713.1">
    <property type="nucleotide sequence ID" value="NZ_CP053708.1"/>
</dbReference>
<reference evidence="3 4" key="1">
    <citation type="journal article" date="2014" name="World J. Microbiol. Biotechnol.">
        <title>Biodiversity and physiological characteristics of Antarctic and Arctic lichens-associated bacteria.</title>
        <authorList>
            <person name="Lee Y.M."/>
            <person name="Kim E.H."/>
            <person name="Lee H.K."/>
            <person name="Hong S.G."/>
        </authorList>
    </citation>
    <scope>NUCLEOTIDE SEQUENCE [LARGE SCALE GENOMIC DNA]</scope>
    <source>
        <strain evidence="3 4">PAMC 26569</strain>
    </source>
</reference>
<evidence type="ECO:0000313" key="3">
    <source>
        <dbReference type="EMBL" id="QKE90540.1"/>
    </source>
</evidence>
<dbReference type="Pfam" id="PF00450">
    <property type="entry name" value="Peptidase_S10"/>
    <property type="match status" value="1"/>
</dbReference>
<evidence type="ECO:0000256" key="2">
    <source>
        <dbReference type="SAM" id="SignalP"/>
    </source>
</evidence>
<organism evidence="3 4">
    <name type="scientific">Lichenicola cladoniae</name>
    <dbReference type="NCBI Taxonomy" id="1484109"/>
    <lineage>
        <taxon>Bacteria</taxon>
        <taxon>Pseudomonadati</taxon>
        <taxon>Pseudomonadota</taxon>
        <taxon>Alphaproteobacteria</taxon>
        <taxon>Acetobacterales</taxon>
        <taxon>Acetobacteraceae</taxon>
        <taxon>Lichenicola</taxon>
    </lineage>
</organism>
<dbReference type="AlphaFoldDB" id="A0A6M8HQI7"/>
<accession>A0A6M8HQI7</accession>
<dbReference type="KEGG" id="lck:HN018_11305"/>
<evidence type="ECO:0000313" key="4">
    <source>
        <dbReference type="Proteomes" id="UP000500767"/>
    </source>
</evidence>
<keyword evidence="4" id="KW-1185">Reference proteome</keyword>
<dbReference type="SUPFAM" id="SSF53474">
    <property type="entry name" value="alpha/beta-Hydrolases"/>
    <property type="match status" value="1"/>
</dbReference>
<dbReference type="Proteomes" id="UP000500767">
    <property type="component" value="Chromosome"/>
</dbReference>
<dbReference type="Gene3D" id="3.40.50.1820">
    <property type="entry name" value="alpha/beta hydrolase"/>
    <property type="match status" value="1"/>
</dbReference>
<name>A0A6M8HQI7_9PROT</name>
<sequence length="555" mass="60552">MKRASLFLTAALLASPIGLARPHLARADDATIKITRSDKDKARPHLTADEKTSDGSVDAGGQHVDYEAVAGTLIVHPKGWDDAAKLDGDSDKAGDKAADDTNPTAEAAMFYVAYFKKGARAENRPITFLYNGGPGSATVWLHMGAFGPRRVVTLDDSHGPAAPYRFINNDQSLLDVSDLVFIDAPGTGFSRIAGKDKEKDFYGIDQDGHAFADFIASFLSKYGRWNSPKYLFGESYGTTRSAVLINQLEQDKSVDFNGVILLSQILSFDASVDGPEMNPGVDLPYIVALPTYAATAWYHHKLPGTPGDLHALLTQVETFASTDYAAALQQGSMLDPAKRDAIAEKLHDYTGLPVDYIKKANLRVDGGEFEKTLQGDETTTGRLDTRFSGPTMDPLSKESDYDPQSAAIGSAYVSVFNDYVRKVLGYGDNKYYKPEIEIDNWDMKHQPPGATSPVSGSANVMPDLATAMKYNPNLKIQLNAGYFDLATPYYEGIYEMHHLPIPQALQANIEYHQYESGHMVYAHQAALQQLHDNVADFIRRTDAQGPGSAPPAAKH</sequence>
<protein>
    <submittedName>
        <fullName evidence="3">Peptidase S10</fullName>
    </submittedName>
</protein>